<comment type="caution">
    <text evidence="9">The sequence shown here is derived from an EMBL/GenBank/DDBJ whole genome shotgun (WGS) entry which is preliminary data.</text>
</comment>
<evidence type="ECO:0000256" key="1">
    <source>
        <dbReference type="ARBA" id="ARBA00004477"/>
    </source>
</evidence>
<feature type="region of interest" description="Disordered" evidence="7">
    <location>
        <begin position="273"/>
        <end position="302"/>
    </location>
</feature>
<evidence type="ECO:0000256" key="2">
    <source>
        <dbReference type="ARBA" id="ARBA00022692"/>
    </source>
</evidence>
<evidence type="ECO:0000256" key="3">
    <source>
        <dbReference type="ARBA" id="ARBA00022824"/>
    </source>
</evidence>
<reference evidence="9" key="1">
    <citation type="journal article" date="2021" name="Open Biol.">
        <title>Shared evolutionary footprints suggest mitochondrial oxidative damage underlies multiple complex I losses in fungi.</title>
        <authorList>
            <person name="Schikora-Tamarit M.A."/>
            <person name="Marcet-Houben M."/>
            <person name="Nosek J."/>
            <person name="Gabaldon T."/>
        </authorList>
    </citation>
    <scope>NUCLEOTIDE SEQUENCE</scope>
    <source>
        <strain evidence="9">CBS2887</strain>
    </source>
</reference>
<protein>
    <recommendedName>
        <fullName evidence="6">Reticulon-like protein</fullName>
    </recommendedName>
</protein>
<proteinExistence type="predicted"/>
<organism evidence="9 10">
    <name type="scientific">Wickerhamomyces pijperi</name>
    <name type="common">Yeast</name>
    <name type="synonym">Pichia pijperi</name>
    <dbReference type="NCBI Taxonomy" id="599730"/>
    <lineage>
        <taxon>Eukaryota</taxon>
        <taxon>Fungi</taxon>
        <taxon>Dikarya</taxon>
        <taxon>Ascomycota</taxon>
        <taxon>Saccharomycotina</taxon>
        <taxon>Saccharomycetes</taxon>
        <taxon>Phaffomycetales</taxon>
        <taxon>Wickerhamomycetaceae</taxon>
        <taxon>Wickerhamomyces</taxon>
    </lineage>
</organism>
<reference evidence="9" key="2">
    <citation type="submission" date="2021-01" db="EMBL/GenBank/DDBJ databases">
        <authorList>
            <person name="Schikora-Tamarit M.A."/>
        </authorList>
    </citation>
    <scope>NUCLEOTIDE SEQUENCE</scope>
    <source>
        <strain evidence="9">CBS2887</strain>
    </source>
</reference>
<sequence length="356" mass="39094">MSGFRHLFHARSKKFQKSELEKRREGGHFSKAAQHDTSYTKFYSIVFNSPIHHIMSTSSTAPKSIGQPLLTWKNPVATGKVFGGIIASLIVIKYVDLLNLFFRLTSIALLTSAAAEYVGKKATGTGFVTKFRPAYTTSFSTTASQSLTSLTKSLPCLEKEGQQLLYSFNIEKTLKSAGLFYILYKITSIFSLYTLAVLTTIGAFTLPFIYETYQTEINEVVSQGYKIGKDKAEEYTKIAYEKAEPVLKQVDEKLGPVSKFVKQQYKVRTASTTVAEDESKSTTSAAAFTSGASTSSTSETTYNKTEPIVTKVAPTVSDIKADFPEVPKTNPFIEKVEAAAEKVAESPVVTEQGIAN</sequence>
<comment type="subcellular location">
    <subcellularLocation>
        <location evidence="1 6">Endoplasmic reticulum membrane</location>
        <topology evidence="1 6">Multi-pass membrane protein</topology>
    </subcellularLocation>
</comment>
<evidence type="ECO:0000256" key="6">
    <source>
        <dbReference type="RuleBase" id="RU363132"/>
    </source>
</evidence>
<accession>A0A9P8Q738</accession>
<feature type="compositionally biased region" description="Low complexity" evidence="7">
    <location>
        <begin position="281"/>
        <end position="301"/>
    </location>
</feature>
<keyword evidence="2 6" id="KW-0812">Transmembrane</keyword>
<comment type="caution">
    <text evidence="6">Lacks conserved residue(s) required for the propagation of feature annotation.</text>
</comment>
<dbReference type="Pfam" id="PF02453">
    <property type="entry name" value="Reticulon"/>
    <property type="match status" value="1"/>
</dbReference>
<evidence type="ECO:0000259" key="8">
    <source>
        <dbReference type="PROSITE" id="PS50845"/>
    </source>
</evidence>
<dbReference type="Proteomes" id="UP000774326">
    <property type="component" value="Unassembled WGS sequence"/>
</dbReference>
<feature type="domain" description="Reticulon" evidence="8">
    <location>
        <begin position="66"/>
        <end position="282"/>
    </location>
</feature>
<name>A0A9P8Q738_WICPI</name>
<dbReference type="EMBL" id="JAEUBG010002791">
    <property type="protein sequence ID" value="KAH3684059.1"/>
    <property type="molecule type" value="Genomic_DNA"/>
</dbReference>
<dbReference type="OrthoDB" id="567788at2759"/>
<evidence type="ECO:0000313" key="9">
    <source>
        <dbReference type="EMBL" id="KAH3684059.1"/>
    </source>
</evidence>
<evidence type="ECO:0000256" key="4">
    <source>
        <dbReference type="ARBA" id="ARBA00022989"/>
    </source>
</evidence>
<gene>
    <name evidence="9" type="ORF">WICPIJ_004961</name>
</gene>
<keyword evidence="10" id="KW-1185">Reference proteome</keyword>
<keyword evidence="4 6" id="KW-1133">Transmembrane helix</keyword>
<dbReference type="PROSITE" id="PS50845">
    <property type="entry name" value="RETICULON"/>
    <property type="match status" value="1"/>
</dbReference>
<dbReference type="InterPro" id="IPR003388">
    <property type="entry name" value="Reticulon"/>
</dbReference>
<dbReference type="GO" id="GO:0005789">
    <property type="term" value="C:endoplasmic reticulum membrane"/>
    <property type="evidence" value="ECO:0007669"/>
    <property type="project" value="UniProtKB-SubCell"/>
</dbReference>
<evidence type="ECO:0000313" key="10">
    <source>
        <dbReference type="Proteomes" id="UP000774326"/>
    </source>
</evidence>
<keyword evidence="5 6" id="KW-0472">Membrane</keyword>
<dbReference type="AlphaFoldDB" id="A0A9P8Q738"/>
<keyword evidence="3 6" id="KW-0256">Endoplasmic reticulum</keyword>
<evidence type="ECO:0000256" key="5">
    <source>
        <dbReference type="ARBA" id="ARBA00023136"/>
    </source>
</evidence>
<evidence type="ECO:0000256" key="7">
    <source>
        <dbReference type="SAM" id="MobiDB-lite"/>
    </source>
</evidence>
<feature type="transmembrane region" description="Helical" evidence="6">
    <location>
        <begin position="182"/>
        <end position="210"/>
    </location>
</feature>